<keyword evidence="6" id="KW-1185">Reference proteome</keyword>
<dbReference type="OrthoDB" id="2615105at2759"/>
<keyword evidence="2" id="KW-0677">Repeat</keyword>
<evidence type="ECO:0000256" key="3">
    <source>
        <dbReference type="ARBA" id="ARBA00022786"/>
    </source>
</evidence>
<dbReference type="Gene3D" id="2.130.10.10">
    <property type="entry name" value="YVTN repeat-like/Quinoprotein amine dehydrogenase"/>
    <property type="match status" value="2"/>
</dbReference>
<dbReference type="STRING" id="1077348.A0A2G8SHN7"/>
<gene>
    <name evidence="5" type="ORF">GSI_04527</name>
</gene>
<dbReference type="SMART" id="SM00320">
    <property type="entry name" value="WD40"/>
    <property type="match status" value="5"/>
</dbReference>
<dbReference type="PROSITE" id="PS50082">
    <property type="entry name" value="WD_REPEATS_2"/>
    <property type="match status" value="3"/>
</dbReference>
<protein>
    <submittedName>
        <fullName evidence="5">Transporter</fullName>
    </submittedName>
</protein>
<dbReference type="PROSITE" id="PS00678">
    <property type="entry name" value="WD_REPEATS_1"/>
    <property type="match status" value="1"/>
</dbReference>
<evidence type="ECO:0000256" key="4">
    <source>
        <dbReference type="PROSITE-ProRule" id="PRU00221"/>
    </source>
</evidence>
<feature type="repeat" description="WD" evidence="4">
    <location>
        <begin position="1"/>
        <end position="32"/>
    </location>
</feature>
<dbReference type="InterPro" id="IPR051983">
    <property type="entry name" value="WSB_SOCS-box_domain"/>
</dbReference>
<dbReference type="PRINTS" id="PR00320">
    <property type="entry name" value="GPROTEINBRPT"/>
</dbReference>
<proteinExistence type="predicted"/>
<evidence type="ECO:0000313" key="5">
    <source>
        <dbReference type="EMBL" id="PIL33078.1"/>
    </source>
</evidence>
<dbReference type="PANTHER" id="PTHR15622">
    <property type="entry name" value="WD40 REPEAT PROTEIN"/>
    <property type="match status" value="1"/>
</dbReference>
<dbReference type="Proteomes" id="UP000230002">
    <property type="component" value="Unassembled WGS sequence"/>
</dbReference>
<keyword evidence="1 4" id="KW-0853">WD repeat</keyword>
<dbReference type="InterPro" id="IPR019775">
    <property type="entry name" value="WD40_repeat_CS"/>
</dbReference>
<dbReference type="EMBL" id="AYKW01000008">
    <property type="protein sequence ID" value="PIL33078.1"/>
    <property type="molecule type" value="Genomic_DNA"/>
</dbReference>
<evidence type="ECO:0000256" key="2">
    <source>
        <dbReference type="ARBA" id="ARBA00022737"/>
    </source>
</evidence>
<dbReference type="SUPFAM" id="SSF50978">
    <property type="entry name" value="WD40 repeat-like"/>
    <property type="match status" value="1"/>
</dbReference>
<name>A0A2G8SHN7_9APHY</name>
<accession>A0A2G8SHN7</accession>
<dbReference type="InterPro" id="IPR036322">
    <property type="entry name" value="WD40_repeat_dom_sf"/>
</dbReference>
<dbReference type="PROSITE" id="PS50294">
    <property type="entry name" value="WD_REPEATS_REGION"/>
    <property type="match status" value="2"/>
</dbReference>
<dbReference type="InterPro" id="IPR020472">
    <property type="entry name" value="WD40_PAC1"/>
</dbReference>
<evidence type="ECO:0000313" key="6">
    <source>
        <dbReference type="Proteomes" id="UP000230002"/>
    </source>
</evidence>
<sequence length="265" mass="29016">MVISHDSARAVTSSLDGTIIIWDMVSQTTLQVWVAHGGLPVTALGLSPDSRRLVSAGDHTLAIWGIDSDVPLKVAVELEGHTDRVIACVWSPDGALIASTSHNGTICVWDGHSYQQRNLYPATHHSQSVLYLQFSPNSHSLAWISCGKNCFVWTPLGGTQPMVLPSHPDPDRYDVETRAFSFDHESRRIATTHASQYGDPKVCVVRIWDATTGAPLAVLMGHSNPVLNVSFSPDGRSLLSMSEDMSVRVWDCGLEDGRWLVRSNF</sequence>
<dbReference type="PANTHER" id="PTHR15622:SF2">
    <property type="entry name" value="U4_U6 SMALL NUCLEAR RIBONUCLEOPROTEIN PRP4"/>
    <property type="match status" value="1"/>
</dbReference>
<dbReference type="GO" id="GO:0000209">
    <property type="term" value="P:protein polyubiquitination"/>
    <property type="evidence" value="ECO:0007669"/>
    <property type="project" value="TreeGrafter"/>
</dbReference>
<feature type="repeat" description="WD" evidence="4">
    <location>
        <begin position="78"/>
        <end position="110"/>
    </location>
</feature>
<dbReference type="InterPro" id="IPR001680">
    <property type="entry name" value="WD40_rpt"/>
</dbReference>
<dbReference type="InterPro" id="IPR015943">
    <property type="entry name" value="WD40/YVTN_repeat-like_dom_sf"/>
</dbReference>
<comment type="caution">
    <text evidence="5">The sequence shown here is derived from an EMBL/GenBank/DDBJ whole genome shotgun (WGS) entry which is preliminary data.</text>
</comment>
<feature type="repeat" description="WD" evidence="4">
    <location>
        <begin position="219"/>
        <end position="251"/>
    </location>
</feature>
<dbReference type="AlphaFoldDB" id="A0A2G8SHN7"/>
<organism evidence="5 6">
    <name type="scientific">Ganoderma sinense ZZ0214-1</name>
    <dbReference type="NCBI Taxonomy" id="1077348"/>
    <lineage>
        <taxon>Eukaryota</taxon>
        <taxon>Fungi</taxon>
        <taxon>Dikarya</taxon>
        <taxon>Basidiomycota</taxon>
        <taxon>Agaricomycotina</taxon>
        <taxon>Agaricomycetes</taxon>
        <taxon>Polyporales</taxon>
        <taxon>Polyporaceae</taxon>
        <taxon>Ganoderma</taxon>
    </lineage>
</organism>
<keyword evidence="3" id="KW-0833">Ubl conjugation pathway</keyword>
<evidence type="ECO:0000256" key="1">
    <source>
        <dbReference type="ARBA" id="ARBA00022574"/>
    </source>
</evidence>
<reference evidence="5 6" key="1">
    <citation type="journal article" date="2015" name="Sci. Rep.">
        <title>Chromosome-level genome map provides insights into diverse defense mechanisms in the medicinal fungus Ganoderma sinense.</title>
        <authorList>
            <person name="Zhu Y."/>
            <person name="Xu J."/>
            <person name="Sun C."/>
            <person name="Zhou S."/>
            <person name="Xu H."/>
            <person name="Nelson D.R."/>
            <person name="Qian J."/>
            <person name="Song J."/>
            <person name="Luo H."/>
            <person name="Xiang L."/>
            <person name="Li Y."/>
            <person name="Xu Z."/>
            <person name="Ji A."/>
            <person name="Wang L."/>
            <person name="Lu S."/>
            <person name="Hayward A."/>
            <person name="Sun W."/>
            <person name="Li X."/>
            <person name="Schwartz D.C."/>
            <person name="Wang Y."/>
            <person name="Chen S."/>
        </authorList>
    </citation>
    <scope>NUCLEOTIDE SEQUENCE [LARGE SCALE GENOMIC DNA]</scope>
    <source>
        <strain evidence="5 6">ZZ0214-1</strain>
    </source>
</reference>
<dbReference type="Pfam" id="PF00400">
    <property type="entry name" value="WD40"/>
    <property type="match status" value="4"/>
</dbReference>